<accession>A0A7V8V8D1</accession>
<keyword evidence="2" id="KW-1185">Reference proteome</keyword>
<reference evidence="1 2" key="1">
    <citation type="submission" date="2020-05" db="EMBL/GenBank/DDBJ databases">
        <title>Bremerella alba sp. nov., a novel planctomycete isolated from the surface of the macroalga Fucus spiralis.</title>
        <authorList>
            <person name="Godinho O."/>
            <person name="Botelho R."/>
            <person name="Albuquerque L."/>
            <person name="Wiegand S."/>
            <person name="Da Costa M.S."/>
            <person name="Lobo-Da-Cunha A."/>
            <person name="Jogler C."/>
            <person name="Lage O.M."/>
        </authorList>
    </citation>
    <scope>NUCLEOTIDE SEQUENCE [LARGE SCALE GENOMIC DNA]</scope>
    <source>
        <strain evidence="1 2">FF15</strain>
    </source>
</reference>
<evidence type="ECO:0000313" key="2">
    <source>
        <dbReference type="Proteomes" id="UP000551616"/>
    </source>
</evidence>
<dbReference type="EMBL" id="JABRWO010000011">
    <property type="protein sequence ID" value="MBA2116847.1"/>
    <property type="molecule type" value="Genomic_DNA"/>
</dbReference>
<dbReference type="Proteomes" id="UP000551616">
    <property type="component" value="Unassembled WGS sequence"/>
</dbReference>
<proteinExistence type="predicted"/>
<comment type="caution">
    <text evidence="1">The sequence shown here is derived from an EMBL/GenBank/DDBJ whole genome shotgun (WGS) entry which is preliminary data.</text>
</comment>
<protein>
    <submittedName>
        <fullName evidence="1">Uncharacterized protein</fullName>
    </submittedName>
</protein>
<gene>
    <name evidence="1" type="ORF">HOV93_40400</name>
</gene>
<evidence type="ECO:0000313" key="1">
    <source>
        <dbReference type="EMBL" id="MBA2116847.1"/>
    </source>
</evidence>
<organism evidence="1 2">
    <name type="scientific">Bremerella alba</name>
    <dbReference type="NCBI Taxonomy" id="980252"/>
    <lineage>
        <taxon>Bacteria</taxon>
        <taxon>Pseudomonadati</taxon>
        <taxon>Planctomycetota</taxon>
        <taxon>Planctomycetia</taxon>
        <taxon>Pirellulales</taxon>
        <taxon>Pirellulaceae</taxon>
        <taxon>Bremerella</taxon>
    </lineage>
</organism>
<dbReference type="AlphaFoldDB" id="A0A7V8V8D1"/>
<name>A0A7V8V8D1_9BACT</name>
<sequence length="83" mass="9851">MIQIHQFLHVGSEHDYEKVVRHRPDWRVVHACKDPYHRQALGYSGRDAPKSHPEYLIARREHRLILNLVDAPAPRLHPKGDYR</sequence>